<comment type="subcellular location">
    <subcellularLocation>
        <location evidence="1">Cell envelope</location>
    </subcellularLocation>
</comment>
<dbReference type="EMBL" id="CP022163">
    <property type="protein sequence ID" value="ATB28389.1"/>
    <property type="molecule type" value="Genomic_DNA"/>
</dbReference>
<dbReference type="OrthoDB" id="9764688at2"/>
<keyword evidence="2" id="KW-0732">Signal</keyword>
<evidence type="ECO:0000313" key="5">
    <source>
        <dbReference type="EMBL" id="ATB28389.1"/>
    </source>
</evidence>
<dbReference type="Proteomes" id="UP000217289">
    <property type="component" value="Chromosome"/>
</dbReference>
<protein>
    <submittedName>
        <fullName evidence="5">Iron-regulated protein A</fullName>
    </submittedName>
</protein>
<dbReference type="InterPro" id="IPR018976">
    <property type="entry name" value="Imelysin-like"/>
</dbReference>
<dbReference type="Pfam" id="PF09375">
    <property type="entry name" value="Peptidase_M75"/>
    <property type="match status" value="1"/>
</dbReference>
<feature type="domain" description="Imelysin-like" evidence="4">
    <location>
        <begin position="49"/>
        <end position="378"/>
    </location>
</feature>
<evidence type="ECO:0000256" key="3">
    <source>
        <dbReference type="SAM" id="MobiDB-lite"/>
    </source>
</evidence>
<evidence type="ECO:0000256" key="1">
    <source>
        <dbReference type="ARBA" id="ARBA00004196"/>
    </source>
</evidence>
<evidence type="ECO:0000313" key="6">
    <source>
        <dbReference type="Proteomes" id="UP000217289"/>
    </source>
</evidence>
<dbReference type="GO" id="GO:0030313">
    <property type="term" value="C:cell envelope"/>
    <property type="evidence" value="ECO:0007669"/>
    <property type="project" value="UniProtKB-SubCell"/>
</dbReference>
<gene>
    <name evidence="5" type="ORF">MEBOL_001836</name>
</gene>
<keyword evidence="6" id="KW-1185">Reference proteome</keyword>
<dbReference type="KEGG" id="mbd:MEBOL_001836"/>
<feature type="region of interest" description="Disordered" evidence="3">
    <location>
        <begin position="181"/>
        <end position="201"/>
    </location>
</feature>
<dbReference type="InterPro" id="IPR038352">
    <property type="entry name" value="Imelysin_sf"/>
</dbReference>
<proteinExistence type="predicted"/>
<name>A0A250I948_9BACT</name>
<dbReference type="AlphaFoldDB" id="A0A250I948"/>
<evidence type="ECO:0000256" key="2">
    <source>
        <dbReference type="ARBA" id="ARBA00022729"/>
    </source>
</evidence>
<organism evidence="5 6">
    <name type="scientific">Melittangium boletus DSM 14713</name>
    <dbReference type="NCBI Taxonomy" id="1294270"/>
    <lineage>
        <taxon>Bacteria</taxon>
        <taxon>Pseudomonadati</taxon>
        <taxon>Myxococcota</taxon>
        <taxon>Myxococcia</taxon>
        <taxon>Myxococcales</taxon>
        <taxon>Cystobacterineae</taxon>
        <taxon>Archangiaceae</taxon>
        <taxon>Melittangium</taxon>
    </lineage>
</organism>
<dbReference type="CDD" id="cd14657">
    <property type="entry name" value="Imelysin_IrpA-like"/>
    <property type="match status" value="1"/>
</dbReference>
<dbReference type="RefSeq" id="WP_095977075.1">
    <property type="nucleotide sequence ID" value="NZ_CP022163.1"/>
</dbReference>
<reference evidence="5 6" key="1">
    <citation type="submission" date="2017-06" db="EMBL/GenBank/DDBJ databases">
        <authorList>
            <person name="Kim H.J."/>
            <person name="Triplett B.A."/>
        </authorList>
    </citation>
    <scope>NUCLEOTIDE SEQUENCE [LARGE SCALE GENOMIC DNA]</scope>
    <source>
        <strain evidence="5 6">DSM 14713</strain>
    </source>
</reference>
<dbReference type="Gene3D" id="1.20.1420.20">
    <property type="entry name" value="M75 peptidase, HXXE motif"/>
    <property type="match status" value="1"/>
</dbReference>
<dbReference type="PROSITE" id="PS51257">
    <property type="entry name" value="PROKAR_LIPOPROTEIN"/>
    <property type="match status" value="1"/>
</dbReference>
<evidence type="ECO:0000259" key="4">
    <source>
        <dbReference type="Pfam" id="PF09375"/>
    </source>
</evidence>
<accession>A0A250I948</accession>
<sequence>MTKQGWLALMTGALFLTSCGEDKKAETVDPLAESRARPVIQNYAALTSANYAEVVRQAHSLQEAIEAFVANPTDATMAAARAAWIEARVSYGQSEAYRFYGGPIDNEDTGPEGQINAWPLDEAYIDGVEENYDAGIINATEEYPELTQELIASLNERDGETNIASGYHAIEFLLWGQDVSETGPGNRPPTDFVSGEETTRTNADRRRQYLSLVTKQLVEDLESVEAQWKPTQGTYGQAFGAESPKAAVLKILTGLGSLSGAELAGERMTVAYDNKDQEDEHSCFSDNTHADLYNNALGIQNVYLGRYGSVSGPGLSSLVAEVNPALDQKMKERLQASLDAIRAIPVPFDQAILGADNSPGRQKVKAAIDALRAQTDTLVEVATALGITLNLE</sequence>